<evidence type="ECO:0000256" key="6">
    <source>
        <dbReference type="ARBA" id="ARBA00023136"/>
    </source>
</evidence>
<organism evidence="14 15">
    <name type="scientific">Methylocaldum marinum</name>
    <dbReference type="NCBI Taxonomy" id="1432792"/>
    <lineage>
        <taxon>Bacteria</taxon>
        <taxon>Pseudomonadati</taxon>
        <taxon>Pseudomonadota</taxon>
        <taxon>Gammaproteobacteria</taxon>
        <taxon>Methylococcales</taxon>
        <taxon>Methylococcaceae</taxon>
        <taxon>Methylocaldum</taxon>
    </lineage>
</organism>
<evidence type="ECO:0000256" key="3">
    <source>
        <dbReference type="ARBA" id="ARBA00022519"/>
    </source>
</evidence>
<dbReference type="InterPro" id="IPR052029">
    <property type="entry name" value="PpiD_chaperone"/>
</dbReference>
<dbReference type="SUPFAM" id="SSF54534">
    <property type="entry name" value="FKBP-like"/>
    <property type="match status" value="1"/>
</dbReference>
<gene>
    <name evidence="14" type="ORF">sS8_2589</name>
</gene>
<evidence type="ECO:0000313" key="14">
    <source>
        <dbReference type="EMBL" id="BBA34540.1"/>
    </source>
</evidence>
<dbReference type="SUPFAM" id="SSF109998">
    <property type="entry name" value="Triger factor/SurA peptide-binding domain-like"/>
    <property type="match status" value="1"/>
</dbReference>
<sequence length="627" mass="70402">MLQAIRDRAQGIFAWVMLILVGVPFALWGIQNYLDSGKEQPLAVVGDRDIFEREVTQAYQQSLANQVGVVDVDEKELKQEALERLIRNEVIAQSAEAKKLAVTDNAVRDFIQTLPYFQTEGRFDMEKYKIMLSSQGLSSAQFATQVRRALLMEQYQRGLLDSAFVTPNQLATLFRLRNQEREFEYLRIPLKTSNSPVSDAEIEDYYRKNLAAYRDPERISVEYIAVRLDDIAKEIDVTDEDLHNLYEEQKANFTTEERRKVSHILVVADSQDGEAAEQTALTKIKKIQDRLAKGEDFAKVAKETSDDPVSAQKGGDLDFITKGGMEQNFADAAFALREGELSEPVKTSFGYHLIKVTEVFPAKVKSFDEVKGELRTTFQRNEAENKFYEDGQTLTEYSYEHPDSLEPAAKALNRKIESTGYFTRDEGEGIAAEPAIRAAAFSEDVMNGRNSDPVELGSDTAIVLRVKDHQPASDKPLAEVKEDIVAKLRTEEARKETSKLAGDLMRQAQQGAAFTDLAKKHGVSVFKEPNLRRDAKDVSSVLRNAVFKAARPASEQPVVATVELENGDQAVFKLIAVKEDAPQEEAKEAETAARQFLVKTNAQREFSSFVAQLRELADVYVKPQAED</sequence>
<evidence type="ECO:0000256" key="9">
    <source>
        <dbReference type="ARBA" id="ARBA00040743"/>
    </source>
</evidence>
<dbReference type="RefSeq" id="WP_119629925.1">
    <property type="nucleotide sequence ID" value="NZ_AP017928.1"/>
</dbReference>
<dbReference type="InterPro" id="IPR046357">
    <property type="entry name" value="PPIase_dom_sf"/>
</dbReference>
<dbReference type="Pfam" id="PF13624">
    <property type="entry name" value="SurA_N_3"/>
    <property type="match status" value="1"/>
</dbReference>
<feature type="domain" description="PpiC" evidence="13">
    <location>
        <begin position="256"/>
        <end position="358"/>
    </location>
</feature>
<accession>A0A250KSA3</accession>
<name>A0A250KSA3_9GAMM</name>
<keyword evidence="7" id="KW-0143">Chaperone</keyword>
<keyword evidence="3" id="KW-0997">Cell inner membrane</keyword>
<keyword evidence="11" id="KW-0413">Isomerase</keyword>
<proteinExistence type="inferred from homology"/>
<feature type="transmembrane region" description="Helical" evidence="12">
    <location>
        <begin position="12"/>
        <end position="30"/>
    </location>
</feature>
<dbReference type="GO" id="GO:0003755">
    <property type="term" value="F:peptidyl-prolyl cis-trans isomerase activity"/>
    <property type="evidence" value="ECO:0007669"/>
    <property type="project" value="UniProtKB-KW"/>
</dbReference>
<evidence type="ECO:0000256" key="10">
    <source>
        <dbReference type="ARBA" id="ARBA00042775"/>
    </source>
</evidence>
<dbReference type="OrthoDB" id="9812372at2"/>
<evidence type="ECO:0000256" key="1">
    <source>
        <dbReference type="ARBA" id="ARBA00004382"/>
    </source>
</evidence>
<dbReference type="AlphaFoldDB" id="A0A250KSA3"/>
<evidence type="ECO:0000256" key="4">
    <source>
        <dbReference type="ARBA" id="ARBA00022692"/>
    </source>
</evidence>
<evidence type="ECO:0000256" key="5">
    <source>
        <dbReference type="ARBA" id="ARBA00022989"/>
    </source>
</evidence>
<dbReference type="Pfam" id="PF13616">
    <property type="entry name" value="Rotamase_3"/>
    <property type="match status" value="1"/>
</dbReference>
<evidence type="ECO:0000256" key="11">
    <source>
        <dbReference type="PROSITE-ProRule" id="PRU00278"/>
    </source>
</evidence>
<dbReference type="PANTHER" id="PTHR47529">
    <property type="entry name" value="PEPTIDYL-PROLYL CIS-TRANS ISOMERASE D"/>
    <property type="match status" value="1"/>
</dbReference>
<evidence type="ECO:0000256" key="2">
    <source>
        <dbReference type="ARBA" id="ARBA00022475"/>
    </source>
</evidence>
<dbReference type="InterPro" id="IPR027304">
    <property type="entry name" value="Trigger_fact/SurA_dom_sf"/>
</dbReference>
<dbReference type="KEGG" id="mmai:sS8_2589"/>
<protein>
    <recommendedName>
        <fullName evidence="9">Periplasmic chaperone PpiD</fullName>
    </recommendedName>
    <alternativeName>
        <fullName evidence="10">Periplasmic folding chaperone</fullName>
    </alternativeName>
</protein>
<evidence type="ECO:0000256" key="8">
    <source>
        <dbReference type="ARBA" id="ARBA00038408"/>
    </source>
</evidence>
<dbReference type="Proteomes" id="UP000266313">
    <property type="component" value="Chromosome"/>
</dbReference>
<dbReference type="PROSITE" id="PS50198">
    <property type="entry name" value="PPIC_PPIASE_2"/>
    <property type="match status" value="1"/>
</dbReference>
<keyword evidence="15" id="KW-1185">Reference proteome</keyword>
<keyword evidence="11" id="KW-0697">Rotamase</keyword>
<dbReference type="EMBL" id="AP017928">
    <property type="protein sequence ID" value="BBA34540.1"/>
    <property type="molecule type" value="Genomic_DNA"/>
</dbReference>
<comment type="similarity">
    <text evidence="8">Belongs to the PpiD chaperone family.</text>
</comment>
<dbReference type="InterPro" id="IPR000297">
    <property type="entry name" value="PPIase_PpiC"/>
</dbReference>
<dbReference type="Gene3D" id="1.10.4030.10">
    <property type="entry name" value="Porin chaperone SurA, peptide-binding domain"/>
    <property type="match status" value="1"/>
</dbReference>
<evidence type="ECO:0000259" key="13">
    <source>
        <dbReference type="PROSITE" id="PS50198"/>
    </source>
</evidence>
<evidence type="ECO:0000256" key="12">
    <source>
        <dbReference type="SAM" id="Phobius"/>
    </source>
</evidence>
<dbReference type="Gene3D" id="3.10.50.40">
    <property type="match status" value="1"/>
</dbReference>
<keyword evidence="5 12" id="KW-1133">Transmembrane helix</keyword>
<keyword evidence="2" id="KW-1003">Cell membrane</keyword>
<dbReference type="PANTHER" id="PTHR47529:SF1">
    <property type="entry name" value="PERIPLASMIC CHAPERONE PPID"/>
    <property type="match status" value="1"/>
</dbReference>
<reference evidence="14 15" key="1">
    <citation type="submission" date="2016-12" db="EMBL/GenBank/DDBJ databases">
        <title>Genome sequencing of Methylocaldum marinum.</title>
        <authorList>
            <person name="Takeuchi M."/>
            <person name="Kamagata Y."/>
            <person name="Hiraoka S."/>
            <person name="Oshima K."/>
            <person name="Hattori M."/>
            <person name="Iwasaki W."/>
        </authorList>
    </citation>
    <scope>NUCLEOTIDE SEQUENCE [LARGE SCALE GENOMIC DNA]</scope>
    <source>
        <strain evidence="14 15">S8</strain>
    </source>
</reference>
<comment type="subcellular location">
    <subcellularLocation>
        <location evidence="1">Cell inner membrane</location>
        <topology evidence="1">Single-pass type II membrane protein</topology>
        <orientation evidence="1">Periplasmic side</orientation>
    </subcellularLocation>
</comment>
<keyword evidence="6 12" id="KW-0472">Membrane</keyword>
<evidence type="ECO:0000313" key="15">
    <source>
        <dbReference type="Proteomes" id="UP000266313"/>
    </source>
</evidence>
<evidence type="ECO:0000256" key="7">
    <source>
        <dbReference type="ARBA" id="ARBA00023186"/>
    </source>
</evidence>
<dbReference type="GO" id="GO:0005886">
    <property type="term" value="C:plasma membrane"/>
    <property type="evidence" value="ECO:0007669"/>
    <property type="project" value="UniProtKB-SubCell"/>
</dbReference>
<keyword evidence="4 12" id="KW-0812">Transmembrane</keyword>